<evidence type="ECO:0000256" key="16">
    <source>
        <dbReference type="RuleBase" id="RU362098"/>
    </source>
</evidence>
<dbReference type="Pfam" id="PF02421">
    <property type="entry name" value="FeoB_N"/>
    <property type="match status" value="1"/>
</dbReference>
<dbReference type="NCBIfam" id="TIGR00437">
    <property type="entry name" value="feoB"/>
    <property type="match status" value="1"/>
</dbReference>
<dbReference type="Pfam" id="PF07670">
    <property type="entry name" value="Gate"/>
    <property type="match status" value="2"/>
</dbReference>
<feature type="domain" description="FeoB-type G" evidence="17">
    <location>
        <begin position="2"/>
        <end position="158"/>
    </location>
</feature>
<feature type="binding site" evidence="15">
    <location>
        <position position="20"/>
    </location>
    <ligand>
        <name>Mg(2+)</name>
        <dbReference type="ChEBI" id="CHEBI:18420"/>
        <label>2</label>
    </ligand>
</feature>
<dbReference type="Proteomes" id="UP000516160">
    <property type="component" value="Chromosome"/>
</dbReference>
<keyword evidence="9 16" id="KW-0408">Iron</keyword>
<accession>A0A7G9WAE5</accession>
<comment type="function">
    <text evidence="1 16">Probable transporter of a GTP-driven Fe(2+) uptake system.</text>
</comment>
<evidence type="ECO:0000313" key="18">
    <source>
        <dbReference type="EMBL" id="QNO15657.1"/>
    </source>
</evidence>
<dbReference type="InterPro" id="IPR005225">
    <property type="entry name" value="Small_GTP-bd"/>
</dbReference>
<evidence type="ECO:0000256" key="9">
    <source>
        <dbReference type="ARBA" id="ARBA00023004"/>
    </source>
</evidence>
<keyword evidence="19" id="KW-1185">Reference proteome</keyword>
<dbReference type="InterPro" id="IPR011640">
    <property type="entry name" value="Fe2_transport_prot_B_C"/>
</dbReference>
<comment type="similarity">
    <text evidence="16">Belongs to the TRAFAC class TrmE-Era-EngA-EngB-Septin-like GTPase superfamily. FeoB GTPase (TC 9.A.8) family.</text>
</comment>
<evidence type="ECO:0000256" key="12">
    <source>
        <dbReference type="ARBA" id="ARBA00023136"/>
    </source>
</evidence>
<feature type="transmembrane region" description="Helical" evidence="16">
    <location>
        <begin position="237"/>
        <end position="259"/>
    </location>
</feature>
<keyword evidence="15" id="KW-0479">Metal-binding</keyword>
<dbReference type="PROSITE" id="PS51711">
    <property type="entry name" value="G_FEOB"/>
    <property type="match status" value="1"/>
</dbReference>
<keyword evidence="3 16" id="KW-0813">Transport</keyword>
<feature type="binding site" evidence="15">
    <location>
        <position position="21"/>
    </location>
    <ligand>
        <name>Mg(2+)</name>
        <dbReference type="ChEBI" id="CHEBI:18420"/>
        <label>2</label>
    </ligand>
</feature>
<keyword evidence="4" id="KW-1003">Cell membrane</keyword>
<dbReference type="GO" id="GO:0046872">
    <property type="term" value="F:metal ion binding"/>
    <property type="evidence" value="ECO:0007669"/>
    <property type="project" value="UniProtKB-KW"/>
</dbReference>
<evidence type="ECO:0000256" key="11">
    <source>
        <dbReference type="ARBA" id="ARBA00023134"/>
    </source>
</evidence>
<dbReference type="AlphaFoldDB" id="A0A7G9WAE5"/>
<keyword evidence="11 14" id="KW-0342">GTP-binding</keyword>
<evidence type="ECO:0000256" key="5">
    <source>
        <dbReference type="ARBA" id="ARBA00022496"/>
    </source>
</evidence>
<proteinExistence type="inferred from homology"/>
<evidence type="ECO:0000256" key="4">
    <source>
        <dbReference type="ARBA" id="ARBA00022475"/>
    </source>
</evidence>
<dbReference type="KEGG" id="acae:HYG86_13165"/>
<evidence type="ECO:0000256" key="3">
    <source>
        <dbReference type="ARBA" id="ARBA00022448"/>
    </source>
</evidence>
<dbReference type="Pfam" id="PF07664">
    <property type="entry name" value="FeoB_C"/>
    <property type="match status" value="1"/>
</dbReference>
<feature type="transmembrane region" description="Helical" evidence="16">
    <location>
        <begin position="354"/>
        <end position="377"/>
    </location>
</feature>
<dbReference type="PANTHER" id="PTHR43185">
    <property type="entry name" value="FERROUS IRON TRANSPORT PROTEIN B"/>
    <property type="match status" value="1"/>
</dbReference>
<dbReference type="CDD" id="cd01879">
    <property type="entry name" value="FeoB"/>
    <property type="match status" value="1"/>
</dbReference>
<keyword evidence="7 14" id="KW-0547">Nucleotide-binding</keyword>
<dbReference type="InterPro" id="IPR030389">
    <property type="entry name" value="G_FEOB_dom"/>
</dbReference>
<reference evidence="18 19" key="1">
    <citation type="submission" date="2020-07" db="EMBL/GenBank/DDBJ databases">
        <title>Alkalicella. sp. LB2 genome.</title>
        <authorList>
            <person name="Postec A."/>
            <person name="Quemeneur M."/>
        </authorList>
    </citation>
    <scope>NUCLEOTIDE SEQUENCE [LARGE SCALE GENOMIC DNA]</scope>
    <source>
        <strain evidence="18 19">LB2</strain>
    </source>
</reference>
<dbReference type="GO" id="GO:0015093">
    <property type="term" value="F:ferrous iron transmembrane transporter activity"/>
    <property type="evidence" value="ECO:0007669"/>
    <property type="project" value="UniProtKB-UniRule"/>
</dbReference>
<comment type="subcellular location">
    <subcellularLocation>
        <location evidence="2 16">Cell membrane</location>
        <topology evidence="2 16">Multi-pass membrane protein</topology>
    </subcellularLocation>
</comment>
<evidence type="ECO:0000256" key="2">
    <source>
        <dbReference type="ARBA" id="ARBA00004651"/>
    </source>
</evidence>
<feature type="binding site" evidence="15">
    <location>
        <position position="24"/>
    </location>
    <ligand>
        <name>Mg(2+)</name>
        <dbReference type="ChEBI" id="CHEBI:18420"/>
        <label>2</label>
    </ligand>
</feature>
<keyword evidence="8 16" id="KW-1133">Transmembrane helix</keyword>
<evidence type="ECO:0000256" key="7">
    <source>
        <dbReference type="ARBA" id="ARBA00022741"/>
    </source>
</evidence>
<evidence type="ECO:0000256" key="10">
    <source>
        <dbReference type="ARBA" id="ARBA00023065"/>
    </source>
</evidence>
<dbReference type="InterPro" id="IPR027417">
    <property type="entry name" value="P-loop_NTPase"/>
</dbReference>
<feature type="binding site" evidence="14">
    <location>
        <begin position="9"/>
        <end position="16"/>
    </location>
    <ligand>
        <name>GTP</name>
        <dbReference type="ChEBI" id="CHEBI:37565"/>
        <label>1</label>
    </ligand>
</feature>
<feature type="binding site" evidence="14">
    <location>
        <begin position="109"/>
        <end position="112"/>
    </location>
    <ligand>
        <name>GTP</name>
        <dbReference type="ChEBI" id="CHEBI:37565"/>
        <label>1</label>
    </ligand>
</feature>
<feature type="transmembrane region" description="Helical" evidence="16">
    <location>
        <begin position="389"/>
        <end position="411"/>
    </location>
</feature>
<evidence type="ECO:0000256" key="8">
    <source>
        <dbReference type="ARBA" id="ARBA00022989"/>
    </source>
</evidence>
<dbReference type="SUPFAM" id="SSF52540">
    <property type="entry name" value="P-loop containing nucleoside triphosphate hydrolases"/>
    <property type="match status" value="1"/>
</dbReference>
<feature type="transmembrane region" description="Helical" evidence="16">
    <location>
        <begin position="417"/>
        <end position="437"/>
    </location>
</feature>
<dbReference type="GO" id="GO:0005886">
    <property type="term" value="C:plasma membrane"/>
    <property type="evidence" value="ECO:0007669"/>
    <property type="project" value="UniProtKB-SubCell"/>
</dbReference>
<dbReference type="EMBL" id="CP058559">
    <property type="protein sequence ID" value="QNO15657.1"/>
    <property type="molecule type" value="Genomic_DNA"/>
</dbReference>
<organism evidence="18 19">
    <name type="scientific">Alkalicella caledoniensis</name>
    <dbReference type="NCBI Taxonomy" id="2731377"/>
    <lineage>
        <taxon>Bacteria</taxon>
        <taxon>Bacillati</taxon>
        <taxon>Bacillota</taxon>
        <taxon>Clostridia</taxon>
        <taxon>Eubacteriales</taxon>
        <taxon>Proteinivoracaceae</taxon>
        <taxon>Alkalicella</taxon>
    </lineage>
</organism>
<keyword evidence="10" id="KW-0406">Ion transport</keyword>
<dbReference type="GO" id="GO:0005525">
    <property type="term" value="F:GTP binding"/>
    <property type="evidence" value="ECO:0007669"/>
    <property type="project" value="UniProtKB-KW"/>
</dbReference>
<evidence type="ECO:0000256" key="13">
    <source>
        <dbReference type="NCBIfam" id="TIGR00437"/>
    </source>
</evidence>
<dbReference type="InterPro" id="IPR050860">
    <property type="entry name" value="FeoB_GTPase"/>
</dbReference>
<dbReference type="PANTHER" id="PTHR43185:SF1">
    <property type="entry name" value="FE(2+) TRANSPORTER FEOB"/>
    <property type="match status" value="1"/>
</dbReference>
<evidence type="ECO:0000256" key="15">
    <source>
        <dbReference type="PIRSR" id="PIRSR603373-2"/>
    </source>
</evidence>
<feature type="transmembrane region" description="Helical" evidence="16">
    <location>
        <begin position="315"/>
        <end position="334"/>
    </location>
</feature>
<dbReference type="InterPro" id="IPR006073">
    <property type="entry name" value="GTP-bd"/>
</dbReference>
<feature type="binding site" evidence="14">
    <location>
        <begin position="34"/>
        <end position="38"/>
    </location>
    <ligand>
        <name>GTP</name>
        <dbReference type="ChEBI" id="CHEBI:37565"/>
        <label>1</label>
    </ligand>
</feature>
<feature type="transmembrane region" description="Helical" evidence="16">
    <location>
        <begin position="474"/>
        <end position="495"/>
    </location>
</feature>
<dbReference type="InterPro" id="IPR003373">
    <property type="entry name" value="Fe2_transport_prot-B"/>
</dbReference>
<gene>
    <name evidence="18" type="primary">feoB</name>
    <name evidence="18" type="ORF">HYG86_13165</name>
</gene>
<evidence type="ECO:0000256" key="14">
    <source>
        <dbReference type="PIRSR" id="PIRSR603373-1"/>
    </source>
</evidence>
<dbReference type="RefSeq" id="WP_213166065.1">
    <property type="nucleotide sequence ID" value="NZ_CP058559.1"/>
</dbReference>
<evidence type="ECO:0000313" key="19">
    <source>
        <dbReference type="Proteomes" id="UP000516160"/>
    </source>
</evidence>
<name>A0A7G9WAE5_ALKCA</name>
<sequence>MGKKIVLVGNPNVGKSVFFNAFTGAYVDVSNFPGTTVDISVGKYKNYEVIDTPGVYGISSFNDEERVTKEVVIQADMIVNVVDANNLERDLFLTLQLLDMGKPMILVLNMIDEAKKNGREIDTFKLSNLIGVEVISTIATKKIGIDKVKEAITRAKKGTMDQKISSDISKLHKSLSQEIRLLILEDDQPVLDKYGLKKRGRREEYYLYRRHRVNEICREVIMDRNIKDSIKLRLSNILIHPLWGSVFLVLSLFLIYIFIGDIVSQRIVDFTEGYIMGQLVEPGLVGLISKVINPSSFLGSLLIGEYGIFTLTITYLLGLLLPLVLGFYFVLAIMEDSGYLPRIAVLLDKLMNKIGLNGKGIIPIILGFGCVTMATITTRVLGSQRERTIATFLLAVSIPCSAQLAVIVGLISPLGGYYIALYIFVMISIFIIIGKLLSVIMPGKSSALLIDLPPLRLPRLKNITKKTYHKTIGFLQDAAPLFAMGAMLIGFLQYFDILSSIQNLMTPLTVDWLGLPKEAANVFIMGLIRRDFGTAGLYTLSLTSSQVLVSLVTITLFVPCIASMMVIIKERGLFSGVITFLLSIVIAFFTGGLLAILV</sequence>
<feature type="transmembrane region" description="Helical" evidence="16">
    <location>
        <begin position="547"/>
        <end position="567"/>
    </location>
</feature>
<evidence type="ECO:0000256" key="6">
    <source>
        <dbReference type="ARBA" id="ARBA00022692"/>
    </source>
</evidence>
<dbReference type="InterPro" id="IPR011642">
    <property type="entry name" value="Gate_dom"/>
</dbReference>
<keyword evidence="6 16" id="KW-0812">Transmembrane</keyword>
<dbReference type="PRINTS" id="PR00326">
    <property type="entry name" value="GTP1OBG"/>
</dbReference>
<feature type="transmembrane region" description="Helical" evidence="16">
    <location>
        <begin position="574"/>
        <end position="597"/>
    </location>
</feature>
<keyword evidence="15" id="KW-0460">Magnesium</keyword>
<feature type="binding site" evidence="15">
    <location>
        <position position="23"/>
    </location>
    <ligand>
        <name>Mg(2+)</name>
        <dbReference type="ChEBI" id="CHEBI:18420"/>
        <label>2</label>
    </ligand>
</feature>
<dbReference type="NCBIfam" id="TIGR00231">
    <property type="entry name" value="small_GTP"/>
    <property type="match status" value="1"/>
</dbReference>
<feature type="binding site" evidence="14">
    <location>
        <begin position="51"/>
        <end position="54"/>
    </location>
    <ligand>
        <name>GTP</name>
        <dbReference type="ChEBI" id="CHEBI:37565"/>
        <label>1</label>
    </ligand>
</feature>
<dbReference type="Gene3D" id="3.40.50.300">
    <property type="entry name" value="P-loop containing nucleotide triphosphate hydrolases"/>
    <property type="match status" value="1"/>
</dbReference>
<keyword evidence="12 16" id="KW-0472">Membrane</keyword>
<evidence type="ECO:0000259" key="17">
    <source>
        <dbReference type="PROSITE" id="PS51711"/>
    </source>
</evidence>
<keyword evidence="5 16" id="KW-0410">Iron transport</keyword>
<evidence type="ECO:0000256" key="1">
    <source>
        <dbReference type="ARBA" id="ARBA00003926"/>
    </source>
</evidence>
<protein>
    <recommendedName>
        <fullName evidence="13 16">Ferrous iron transport protein B</fullName>
    </recommendedName>
</protein>